<dbReference type="EMBL" id="CAJQZP010000008">
    <property type="protein sequence ID" value="CAG4930367.1"/>
    <property type="molecule type" value="Genomic_DNA"/>
</dbReference>
<evidence type="ECO:0000313" key="2">
    <source>
        <dbReference type="EMBL" id="CAG4930367.1"/>
    </source>
</evidence>
<evidence type="ECO:0000313" key="3">
    <source>
        <dbReference type="Proteomes" id="UP000691718"/>
    </source>
</evidence>
<dbReference type="OrthoDB" id="6487365at2759"/>
<dbReference type="AlphaFoldDB" id="A0A8S3VXT7"/>
<accession>A0A8S3VXT7</accession>
<sequence>MPIRTKGKVYKTAVRPVLLYGSETWASTKIHERKLHVTEMRMLRWAGGVTLKDIVRNEHNVKRGGKVFGTSTIKKKTKEGGTGSARINSTWEYMDLMSFLSDAPERRVSRSEGISENDSQTSIRNTEVNTGIDFECDDTCTQEIYAENRPTTQENIGNTDNSTLGPSTSKKRKPIKLQEKLDKREIQRLNLLEALVNNTKNQSQVQPQSAIKKIFLSQWLKWWRRFRRVNKPPSERKFVS</sequence>
<gene>
    <name evidence="2" type="ORF">PAPOLLO_LOCUS137</name>
</gene>
<comment type="caution">
    <text evidence="2">The sequence shown here is derived from an EMBL/GenBank/DDBJ whole genome shotgun (WGS) entry which is preliminary data.</text>
</comment>
<feature type="compositionally biased region" description="Polar residues" evidence="1">
    <location>
        <begin position="112"/>
        <end position="126"/>
    </location>
</feature>
<feature type="region of interest" description="Disordered" evidence="1">
    <location>
        <begin position="104"/>
        <end position="126"/>
    </location>
</feature>
<proteinExistence type="predicted"/>
<dbReference type="PANTHER" id="PTHR46238:SF8">
    <property type="entry name" value="ENDONUCLEASE_EXONUCLEASE_PHOSPHATASE DOMAIN-CONTAINING PROTEIN"/>
    <property type="match status" value="1"/>
</dbReference>
<dbReference type="Proteomes" id="UP000691718">
    <property type="component" value="Unassembled WGS sequence"/>
</dbReference>
<dbReference type="PANTHER" id="PTHR46238">
    <property type="entry name" value="REVERSE TRANSCRIPTASE DOMAIN-CONTAINING PROTEIN"/>
    <property type="match status" value="1"/>
</dbReference>
<protein>
    <submittedName>
        <fullName evidence="2">(apollo) hypothetical protein</fullName>
    </submittedName>
</protein>
<evidence type="ECO:0000256" key="1">
    <source>
        <dbReference type="SAM" id="MobiDB-lite"/>
    </source>
</evidence>
<name>A0A8S3VXT7_PARAO</name>
<reference evidence="2" key="1">
    <citation type="submission" date="2021-04" db="EMBL/GenBank/DDBJ databases">
        <authorList>
            <person name="Tunstrom K."/>
        </authorList>
    </citation>
    <scope>NUCLEOTIDE SEQUENCE</scope>
</reference>
<keyword evidence="3" id="KW-1185">Reference proteome</keyword>
<organism evidence="2 3">
    <name type="scientific">Parnassius apollo</name>
    <name type="common">Apollo butterfly</name>
    <name type="synonym">Papilio apollo</name>
    <dbReference type="NCBI Taxonomy" id="110799"/>
    <lineage>
        <taxon>Eukaryota</taxon>
        <taxon>Metazoa</taxon>
        <taxon>Ecdysozoa</taxon>
        <taxon>Arthropoda</taxon>
        <taxon>Hexapoda</taxon>
        <taxon>Insecta</taxon>
        <taxon>Pterygota</taxon>
        <taxon>Neoptera</taxon>
        <taxon>Endopterygota</taxon>
        <taxon>Lepidoptera</taxon>
        <taxon>Glossata</taxon>
        <taxon>Ditrysia</taxon>
        <taxon>Papilionoidea</taxon>
        <taxon>Papilionidae</taxon>
        <taxon>Parnassiinae</taxon>
        <taxon>Parnassini</taxon>
        <taxon>Parnassius</taxon>
        <taxon>Parnassius</taxon>
    </lineage>
</organism>
<feature type="region of interest" description="Disordered" evidence="1">
    <location>
        <begin position="149"/>
        <end position="174"/>
    </location>
</feature>
<feature type="compositionally biased region" description="Polar residues" evidence="1">
    <location>
        <begin position="149"/>
        <end position="168"/>
    </location>
</feature>